<dbReference type="PANTHER" id="PTHR46825:SF11">
    <property type="entry name" value="PENICILLIN-BINDING PROTEIN 4"/>
    <property type="match status" value="1"/>
</dbReference>
<dbReference type="Gene3D" id="3.40.710.10">
    <property type="entry name" value="DD-peptidase/beta-lactamase superfamily"/>
    <property type="match status" value="1"/>
</dbReference>
<dbReference type="Proteomes" id="UP000664654">
    <property type="component" value="Unassembled WGS sequence"/>
</dbReference>
<keyword evidence="2" id="KW-0472">Membrane</keyword>
<dbReference type="InterPro" id="IPR050491">
    <property type="entry name" value="AmpC-like"/>
</dbReference>
<evidence type="ECO:0000256" key="1">
    <source>
        <dbReference type="ARBA" id="ARBA00004370"/>
    </source>
</evidence>
<name>A0A939DS52_9ALTE</name>
<evidence type="ECO:0000256" key="2">
    <source>
        <dbReference type="ARBA" id="ARBA00023136"/>
    </source>
</evidence>
<evidence type="ECO:0000313" key="5">
    <source>
        <dbReference type="Proteomes" id="UP000664654"/>
    </source>
</evidence>
<dbReference type="GO" id="GO:0016020">
    <property type="term" value="C:membrane"/>
    <property type="evidence" value="ECO:0007669"/>
    <property type="project" value="UniProtKB-SubCell"/>
</dbReference>
<protein>
    <submittedName>
        <fullName evidence="4">Beta-lactamase family protein</fullName>
    </submittedName>
</protein>
<organism evidence="4 5">
    <name type="scientific">Bowmanella dokdonensis</name>
    <dbReference type="NCBI Taxonomy" id="751969"/>
    <lineage>
        <taxon>Bacteria</taxon>
        <taxon>Pseudomonadati</taxon>
        <taxon>Pseudomonadota</taxon>
        <taxon>Gammaproteobacteria</taxon>
        <taxon>Alteromonadales</taxon>
        <taxon>Alteromonadaceae</taxon>
        <taxon>Bowmanella</taxon>
    </lineage>
</organism>
<dbReference type="RefSeq" id="WP_206575789.1">
    <property type="nucleotide sequence ID" value="NZ_JAFKCV010000023.1"/>
</dbReference>
<reference evidence="4" key="1">
    <citation type="submission" date="2021-03" db="EMBL/GenBank/DDBJ databases">
        <title>novel species isolated from a fishpond in China.</title>
        <authorList>
            <person name="Lu H."/>
            <person name="Cai Z."/>
        </authorList>
    </citation>
    <scope>NUCLEOTIDE SEQUENCE</scope>
    <source>
        <strain evidence="4">JCM 30855</strain>
    </source>
</reference>
<sequence>MLSLDLTRIIFALGLLLTVCGCGSEQAKPKVTDPLEEQDFESYILSQNFSGAVYIARDGEILLNKGFGLANKDSEQSNTPETRFRIGSVSKQFTAAAILTLQEQGLLSVNDYISDHLSDFPNGTQITLKHLLTHTSGLPNYTALPDFEDYLNDELTPDEIMAMFKDLPLEFVPGSAFKYSNSGYVVLGAIIEQVSGIAYADYMALHVFAPLQMDASGYGTNEPVAPLDAKGYKPDGSLAPYIDMSLPYAAGALVSTLGDLAKWDKALYDNTLLSTESTELMFTPELNGYGLGWQITNIAETEEPIHVHGGNIAGFSAVIVRFPMTRKLIVVLSNTDDYPVNKLAVNLNLIAVRQ</sequence>
<accession>A0A939DS52</accession>
<dbReference type="Pfam" id="PF00144">
    <property type="entry name" value="Beta-lactamase"/>
    <property type="match status" value="1"/>
</dbReference>
<comment type="caution">
    <text evidence="4">The sequence shown here is derived from an EMBL/GenBank/DDBJ whole genome shotgun (WGS) entry which is preliminary data.</text>
</comment>
<evidence type="ECO:0000313" key="4">
    <source>
        <dbReference type="EMBL" id="MBN7827678.1"/>
    </source>
</evidence>
<dbReference type="SUPFAM" id="SSF56601">
    <property type="entry name" value="beta-lactamase/transpeptidase-like"/>
    <property type="match status" value="1"/>
</dbReference>
<dbReference type="InterPro" id="IPR012338">
    <property type="entry name" value="Beta-lactam/transpept-like"/>
</dbReference>
<comment type="subcellular location">
    <subcellularLocation>
        <location evidence="1">Membrane</location>
    </subcellularLocation>
</comment>
<dbReference type="EMBL" id="JAFKCV010000023">
    <property type="protein sequence ID" value="MBN7827678.1"/>
    <property type="molecule type" value="Genomic_DNA"/>
</dbReference>
<dbReference type="PANTHER" id="PTHR46825">
    <property type="entry name" value="D-ALANYL-D-ALANINE-CARBOXYPEPTIDASE/ENDOPEPTIDASE AMPH"/>
    <property type="match status" value="1"/>
</dbReference>
<keyword evidence="5" id="KW-1185">Reference proteome</keyword>
<feature type="domain" description="Beta-lactamase-related" evidence="3">
    <location>
        <begin position="50"/>
        <end position="339"/>
    </location>
</feature>
<dbReference type="AlphaFoldDB" id="A0A939DS52"/>
<dbReference type="InterPro" id="IPR001466">
    <property type="entry name" value="Beta-lactam-related"/>
</dbReference>
<proteinExistence type="predicted"/>
<gene>
    <name evidence="4" type="ORF">J0A66_20775</name>
</gene>
<evidence type="ECO:0000259" key="3">
    <source>
        <dbReference type="Pfam" id="PF00144"/>
    </source>
</evidence>